<evidence type="ECO:0000313" key="1">
    <source>
        <dbReference type="EMBL" id="TWW09532.1"/>
    </source>
</evidence>
<reference evidence="1 2" key="2">
    <citation type="submission" date="2019-08" db="EMBL/GenBank/DDBJ databases">
        <authorList>
            <person name="Henke P."/>
        </authorList>
    </citation>
    <scope>NUCLEOTIDE SEQUENCE [LARGE SCALE GENOMIC DNA]</scope>
    <source>
        <strain evidence="1">Phe10_nw2017</strain>
    </source>
</reference>
<accession>A0A5C6M6A6</accession>
<organism evidence="1 2">
    <name type="scientific">Planctomyces bekefii</name>
    <dbReference type="NCBI Taxonomy" id="1653850"/>
    <lineage>
        <taxon>Bacteria</taxon>
        <taxon>Pseudomonadati</taxon>
        <taxon>Planctomycetota</taxon>
        <taxon>Planctomycetia</taxon>
        <taxon>Planctomycetales</taxon>
        <taxon>Planctomycetaceae</taxon>
        <taxon>Planctomyces</taxon>
    </lineage>
</organism>
<gene>
    <name evidence="1" type="ORF">E3A20_13380</name>
</gene>
<dbReference type="EMBL" id="SRHE01000247">
    <property type="protein sequence ID" value="TWW09532.1"/>
    <property type="molecule type" value="Genomic_DNA"/>
</dbReference>
<reference evidence="1 2" key="1">
    <citation type="submission" date="2019-08" db="EMBL/GenBank/DDBJ databases">
        <title>100 year-old enigma solved: identification of Planctomyces bekefii, the type genus and species of the phylum Planctomycetes.</title>
        <authorList>
            <person name="Svetlana D.N."/>
            <person name="Overmann J."/>
        </authorList>
    </citation>
    <scope>NUCLEOTIDE SEQUENCE [LARGE SCALE GENOMIC DNA]</scope>
    <source>
        <strain evidence="1">Phe10_nw2017</strain>
    </source>
</reference>
<dbReference type="AlphaFoldDB" id="A0A5C6M6A6"/>
<sequence length="245" mass="26948">MTAVIYGDIVGQLGRRGYHHFPLTEAAKSRVSKETLLPELDGESPIEIDNTKLCLLHAAMNCSVIQSLRKIGVVPEHLADSARRTQEVLDFAKELGVFNPQFEDIGKLTQGPPPRKIDGYGEHVAKALVEHVEKGGYAILRIQNANFREVSHLHSWPGAKWTAEGFAKEPVAADRYYGDSSYSLVVVGVFETKIGKMFITLDPKNSGISLMRYDGITGRPVNEPDGPNGVPPLGKIVHNYALLFD</sequence>
<protein>
    <submittedName>
        <fullName evidence="1">Uncharacterized protein</fullName>
    </submittedName>
</protein>
<dbReference type="Proteomes" id="UP000321083">
    <property type="component" value="Unassembled WGS sequence"/>
</dbReference>
<name>A0A5C6M6A6_9PLAN</name>
<proteinExistence type="predicted"/>
<evidence type="ECO:0000313" key="2">
    <source>
        <dbReference type="Proteomes" id="UP000321083"/>
    </source>
</evidence>
<comment type="caution">
    <text evidence="1">The sequence shown here is derived from an EMBL/GenBank/DDBJ whole genome shotgun (WGS) entry which is preliminary data.</text>
</comment>
<keyword evidence="2" id="KW-1185">Reference proteome</keyword>